<feature type="compositionally biased region" description="Polar residues" evidence="6">
    <location>
        <begin position="346"/>
        <end position="363"/>
    </location>
</feature>
<keyword evidence="9" id="KW-1185">Reference proteome</keyword>
<evidence type="ECO:0000256" key="4">
    <source>
        <dbReference type="ARBA" id="ARBA00022777"/>
    </source>
</evidence>
<accession>A0ABR1J5J6</accession>
<evidence type="ECO:0000256" key="3">
    <source>
        <dbReference type="ARBA" id="ARBA00022741"/>
    </source>
</evidence>
<keyword evidence="4" id="KW-0418">Kinase</keyword>
<dbReference type="CDD" id="cd04515">
    <property type="entry name" value="Alpha_kinase"/>
    <property type="match status" value="1"/>
</dbReference>
<evidence type="ECO:0000256" key="5">
    <source>
        <dbReference type="ARBA" id="ARBA00022840"/>
    </source>
</evidence>
<feature type="region of interest" description="Disordered" evidence="6">
    <location>
        <begin position="134"/>
        <end position="204"/>
    </location>
</feature>
<proteinExistence type="predicted"/>
<sequence>MTSTSSTISNATITEDPKKCPDCLARFDFKTSIGPCGRCFRLNAEQDSEKLEKIKPWLYFSHFPCAKAVVHAVSAWPRNTVVIVNVRHTSEFRLVDLLSDPSPSVVKVAAINAGAQDEDLQNLTTTADMWRSQTSQARFKGKDRPKPQIPNMPTPYATSSHTPTPSNGIPNQSSTQFVVPTSAPNDLSSRPSAGQTRSQNTKDPQIGFIARTMFNNKEVPRFGKILDSASCDVAMPDVIDRILARVNNDWDKISQESLIRHDVCIRLFGNTEPLEDSMNHPIGAFYQMHSAHSQAPVYLKRDPKYKFVPGAFLCFEIHIDPQAYQVRTGHDIPAEIGPSTKKRKSTANSRLPTPSSQATPSRIASQTATEFAFKVSRIALNSRYQFNVPGLRSSSKMSAVTFEIPSGNIDDRGNIEMRWEKSTKWTGQLSDSPFAKGKMKMAFEFIRDDGERFVAKRFFNVGQGRDKMVDLSENTNYLLQEHSNILRGNMWLDEFYDLADEGNVEVSKTFSFTECYLAHEVIPDDGFASYASGVREKSLTGEDEVFWLIEPKRARAVDRWSGSMDHPNVLGKRHQTIMAFAHYTLEISKGSLVYVDLQSTPGVHSQTGLATDILFDVGTHSNSDDQGLTGPGDFGRIGIETFERQHKCLGICQKLGLVAFDAEEDDDVDNEPARKKGRYSDGSNAELLDDDEN</sequence>
<dbReference type="PANTHER" id="PTHR45992">
    <property type="entry name" value="EUKARYOTIC ELONGATION FACTOR 2 KINASE-RELATED"/>
    <property type="match status" value="1"/>
</dbReference>
<feature type="region of interest" description="Disordered" evidence="6">
    <location>
        <begin position="332"/>
        <end position="363"/>
    </location>
</feature>
<evidence type="ECO:0000313" key="8">
    <source>
        <dbReference type="EMBL" id="KAK7447016.1"/>
    </source>
</evidence>
<keyword evidence="5" id="KW-0067">ATP-binding</keyword>
<keyword evidence="1" id="KW-0723">Serine/threonine-protein kinase</keyword>
<evidence type="ECO:0000256" key="1">
    <source>
        <dbReference type="ARBA" id="ARBA00022527"/>
    </source>
</evidence>
<feature type="compositionally biased region" description="Polar residues" evidence="6">
    <location>
        <begin position="156"/>
        <end position="203"/>
    </location>
</feature>
<feature type="domain" description="Alpha-type protein kinase" evidence="7">
    <location>
        <begin position="411"/>
        <end position="660"/>
    </location>
</feature>
<evidence type="ECO:0000256" key="2">
    <source>
        <dbReference type="ARBA" id="ARBA00022679"/>
    </source>
</evidence>
<dbReference type="SMART" id="SM00811">
    <property type="entry name" value="Alpha_kinase"/>
    <property type="match status" value="1"/>
</dbReference>
<gene>
    <name evidence="8" type="ORF">VKT23_014229</name>
</gene>
<comment type="caution">
    <text evidence="8">The sequence shown here is derived from an EMBL/GenBank/DDBJ whole genome shotgun (WGS) entry which is preliminary data.</text>
</comment>
<protein>
    <recommendedName>
        <fullName evidence="7">Alpha-type protein kinase domain-containing protein</fullName>
    </recommendedName>
</protein>
<dbReference type="EMBL" id="JBANRG010000042">
    <property type="protein sequence ID" value="KAK7447016.1"/>
    <property type="molecule type" value="Genomic_DNA"/>
</dbReference>
<dbReference type="InterPro" id="IPR051852">
    <property type="entry name" value="Alpha-type_PK"/>
</dbReference>
<dbReference type="InterPro" id="IPR004166">
    <property type="entry name" value="a-kinase_dom"/>
</dbReference>
<keyword evidence="3" id="KW-0547">Nucleotide-binding</keyword>
<reference evidence="8 9" key="1">
    <citation type="submission" date="2024-01" db="EMBL/GenBank/DDBJ databases">
        <title>A draft genome for the cacao thread blight pathogen Marasmiellus scandens.</title>
        <authorList>
            <person name="Baruah I.K."/>
            <person name="Leung J."/>
            <person name="Bukari Y."/>
            <person name="Amoako-Attah I."/>
            <person name="Meinhardt L.W."/>
            <person name="Bailey B.A."/>
            <person name="Cohen S.P."/>
        </authorList>
    </citation>
    <scope>NUCLEOTIDE SEQUENCE [LARGE SCALE GENOMIC DNA]</scope>
    <source>
        <strain evidence="8 9">GH-19</strain>
    </source>
</reference>
<evidence type="ECO:0000256" key="6">
    <source>
        <dbReference type="SAM" id="MobiDB-lite"/>
    </source>
</evidence>
<dbReference type="Pfam" id="PF02816">
    <property type="entry name" value="Alpha_kinase"/>
    <property type="match status" value="1"/>
</dbReference>
<evidence type="ECO:0000259" key="7">
    <source>
        <dbReference type="PROSITE" id="PS51158"/>
    </source>
</evidence>
<organism evidence="8 9">
    <name type="scientific">Marasmiellus scandens</name>
    <dbReference type="NCBI Taxonomy" id="2682957"/>
    <lineage>
        <taxon>Eukaryota</taxon>
        <taxon>Fungi</taxon>
        <taxon>Dikarya</taxon>
        <taxon>Basidiomycota</taxon>
        <taxon>Agaricomycotina</taxon>
        <taxon>Agaricomycetes</taxon>
        <taxon>Agaricomycetidae</taxon>
        <taxon>Agaricales</taxon>
        <taxon>Marasmiineae</taxon>
        <taxon>Omphalotaceae</taxon>
        <taxon>Marasmiellus</taxon>
    </lineage>
</organism>
<dbReference type="PROSITE" id="PS51158">
    <property type="entry name" value="ALPHA_KINASE"/>
    <property type="match status" value="1"/>
</dbReference>
<evidence type="ECO:0000313" key="9">
    <source>
        <dbReference type="Proteomes" id="UP001498398"/>
    </source>
</evidence>
<dbReference type="Gene3D" id="3.30.200.20">
    <property type="entry name" value="Phosphorylase Kinase, domain 1"/>
    <property type="match status" value="1"/>
</dbReference>
<name>A0ABR1J5J6_9AGAR</name>
<dbReference type="Gene3D" id="3.20.200.10">
    <property type="entry name" value="MHCK/EF2 kinase"/>
    <property type="match status" value="1"/>
</dbReference>
<dbReference type="InterPro" id="IPR011009">
    <property type="entry name" value="Kinase-like_dom_sf"/>
</dbReference>
<keyword evidence="2" id="KW-0808">Transferase</keyword>
<dbReference type="Proteomes" id="UP001498398">
    <property type="component" value="Unassembled WGS sequence"/>
</dbReference>
<feature type="region of interest" description="Disordered" evidence="6">
    <location>
        <begin position="663"/>
        <end position="693"/>
    </location>
</feature>
<dbReference type="SUPFAM" id="SSF56112">
    <property type="entry name" value="Protein kinase-like (PK-like)"/>
    <property type="match status" value="1"/>
</dbReference>